<dbReference type="AlphaFoldDB" id="A0A9C7Q226"/>
<protein>
    <recommendedName>
        <fullName evidence="5">t-SNARE coiled-coil homology domain-containing protein</fullName>
    </recommendedName>
</protein>
<dbReference type="OrthoDB" id="546861at2759"/>
<dbReference type="PANTHER" id="PTHR19305">
    <property type="entry name" value="SYNAPTOSOMAL ASSOCIATED PROTEIN"/>
    <property type="match status" value="1"/>
</dbReference>
<comment type="similarity">
    <text evidence="2">Belongs to the SNAP-25 family.</text>
</comment>
<dbReference type="Gene3D" id="1.20.5.110">
    <property type="match status" value="2"/>
</dbReference>
<dbReference type="CDD" id="cd15861">
    <property type="entry name" value="SNARE_SNAP25N_23N_29N_SEC9N"/>
    <property type="match status" value="1"/>
</dbReference>
<evidence type="ECO:0000313" key="7">
    <source>
        <dbReference type="Proteomes" id="UP001061958"/>
    </source>
</evidence>
<dbReference type="EMBL" id="BQMJ01000054">
    <property type="protein sequence ID" value="GJQ14389.1"/>
    <property type="molecule type" value="Genomic_DNA"/>
</dbReference>
<dbReference type="PROSITE" id="PS50192">
    <property type="entry name" value="T_SNARE"/>
    <property type="match status" value="2"/>
</dbReference>
<feature type="domain" description="T-SNARE coiled-coil homology" evidence="5">
    <location>
        <begin position="61"/>
        <end position="123"/>
    </location>
</feature>
<keyword evidence="3" id="KW-0813">Transport</keyword>
<dbReference type="GO" id="GO:0005886">
    <property type="term" value="C:plasma membrane"/>
    <property type="evidence" value="ECO:0007669"/>
    <property type="project" value="TreeGrafter"/>
</dbReference>
<keyword evidence="4" id="KW-0472">Membrane</keyword>
<comment type="caution">
    <text evidence="6">The sequence shown here is derived from an EMBL/GenBank/DDBJ whole genome shotgun (WGS) entry which is preliminary data.</text>
</comment>
<sequence>MADEQTTHLQLGCYSTAFYQRKQDEDRNKVKICTSHSEETSDYTLSTANNVTSSFWEAQTLQIAKQGTESAKRARKMAEEARLIGILTAEDLGKQTEQLETIQDDVEAVHSNLEDAEHIIHDMEGGFFGELVPFRKPVKTYKRTSAPVENRTVEEAKKGISGIDIDGLKAGKTDTNSTWTVIKNQERRKKQEEEKKERETSFKNPLKYLWNWWSGNDSILEKKVQDRERTQQCSIDEGHLQTDLCEKSILESLSPSVDKYIRKQDMELDRIGSALKDMKEIAFRMNEELSYQEHMIENLQVNVEDAGYRLHGDLRRVKRI</sequence>
<name>A0A9C7Q226_9RHOD</name>
<gene>
    <name evidence="6" type="ORF">GpartN1_g6180.t1</name>
</gene>
<dbReference type="InterPro" id="IPR044766">
    <property type="entry name" value="NPSN/SNAP25-like_N_SNARE"/>
</dbReference>
<dbReference type="SUPFAM" id="SSF58038">
    <property type="entry name" value="SNARE fusion complex"/>
    <property type="match status" value="2"/>
</dbReference>
<proteinExistence type="inferred from homology"/>
<dbReference type="PANTHER" id="PTHR19305:SF9">
    <property type="entry name" value="SYNAPTOSOMAL-ASSOCIATED PROTEIN 29"/>
    <property type="match status" value="1"/>
</dbReference>
<dbReference type="CDD" id="cd15841">
    <property type="entry name" value="SNARE_Qc"/>
    <property type="match status" value="1"/>
</dbReference>
<evidence type="ECO:0000259" key="5">
    <source>
        <dbReference type="PROSITE" id="PS50192"/>
    </source>
</evidence>
<dbReference type="GO" id="GO:0005484">
    <property type="term" value="F:SNAP receptor activity"/>
    <property type="evidence" value="ECO:0007669"/>
    <property type="project" value="InterPro"/>
</dbReference>
<evidence type="ECO:0000256" key="1">
    <source>
        <dbReference type="ARBA" id="ARBA00004370"/>
    </source>
</evidence>
<keyword evidence="7" id="KW-1185">Reference proteome</keyword>
<dbReference type="InterPro" id="IPR000727">
    <property type="entry name" value="T_SNARE_dom"/>
</dbReference>
<dbReference type="GO" id="GO:0031201">
    <property type="term" value="C:SNARE complex"/>
    <property type="evidence" value="ECO:0007669"/>
    <property type="project" value="InterPro"/>
</dbReference>
<evidence type="ECO:0000256" key="4">
    <source>
        <dbReference type="ARBA" id="ARBA00023136"/>
    </source>
</evidence>
<accession>A0A9C7Q226</accession>
<organism evidence="6 7">
    <name type="scientific">Galdieria partita</name>
    <dbReference type="NCBI Taxonomy" id="83374"/>
    <lineage>
        <taxon>Eukaryota</taxon>
        <taxon>Rhodophyta</taxon>
        <taxon>Bangiophyceae</taxon>
        <taxon>Galdieriales</taxon>
        <taxon>Galdieriaceae</taxon>
        <taxon>Galdieria</taxon>
    </lineage>
</organism>
<evidence type="ECO:0000313" key="6">
    <source>
        <dbReference type="EMBL" id="GJQ14389.1"/>
    </source>
</evidence>
<dbReference type="Proteomes" id="UP001061958">
    <property type="component" value="Unassembled WGS sequence"/>
</dbReference>
<feature type="domain" description="T-SNARE coiled-coil homology" evidence="5">
    <location>
        <begin position="258"/>
        <end position="320"/>
    </location>
</feature>
<evidence type="ECO:0000256" key="2">
    <source>
        <dbReference type="ARBA" id="ARBA00009480"/>
    </source>
</evidence>
<reference evidence="6" key="1">
    <citation type="journal article" date="2022" name="Proc. Natl. Acad. Sci. U.S.A.">
        <title>Life cycle and functional genomics of the unicellular red alga Galdieria for elucidating algal and plant evolution and industrial use.</title>
        <authorList>
            <person name="Hirooka S."/>
            <person name="Itabashi T."/>
            <person name="Ichinose T.M."/>
            <person name="Onuma R."/>
            <person name="Fujiwara T."/>
            <person name="Yamashita S."/>
            <person name="Jong L.W."/>
            <person name="Tomita R."/>
            <person name="Iwane A.H."/>
            <person name="Miyagishima S.Y."/>
        </authorList>
    </citation>
    <scope>NUCLEOTIDE SEQUENCE</scope>
    <source>
        <strain evidence="6">NBRC 102759</strain>
    </source>
</reference>
<comment type="subcellular location">
    <subcellularLocation>
        <location evidence="1">Membrane</location>
    </subcellularLocation>
</comment>
<reference evidence="6" key="2">
    <citation type="submission" date="2022-01" db="EMBL/GenBank/DDBJ databases">
        <authorList>
            <person name="Hirooka S."/>
            <person name="Miyagishima S.Y."/>
        </authorList>
    </citation>
    <scope>NUCLEOTIDE SEQUENCE</scope>
    <source>
        <strain evidence="6">NBRC 102759</strain>
    </source>
</reference>
<dbReference type="SMART" id="SM00397">
    <property type="entry name" value="t_SNARE"/>
    <property type="match status" value="2"/>
</dbReference>
<evidence type="ECO:0000256" key="3">
    <source>
        <dbReference type="ARBA" id="ARBA00022448"/>
    </source>
</evidence>